<evidence type="ECO:0000256" key="1">
    <source>
        <dbReference type="ARBA" id="ARBA00022729"/>
    </source>
</evidence>
<evidence type="ECO:0000313" key="8">
    <source>
        <dbReference type="Proteomes" id="UP001291653"/>
    </source>
</evidence>
<evidence type="ECO:0000256" key="2">
    <source>
        <dbReference type="ARBA" id="ARBA00022737"/>
    </source>
</evidence>
<feature type="signal peptide" evidence="6">
    <location>
        <begin position="1"/>
        <end position="29"/>
    </location>
</feature>
<evidence type="ECO:0000256" key="4">
    <source>
        <dbReference type="ARBA" id="ARBA00023180"/>
    </source>
</evidence>
<evidence type="ECO:0000313" key="7">
    <source>
        <dbReference type="EMBL" id="GLF99556.1"/>
    </source>
</evidence>
<dbReference type="Pfam" id="PF01839">
    <property type="entry name" value="FG-GAP"/>
    <property type="match status" value="3"/>
</dbReference>
<name>A0ABQ5PAF6_9ACTN</name>
<dbReference type="EMBL" id="BSBI01000021">
    <property type="protein sequence ID" value="GLF99556.1"/>
    <property type="molecule type" value="Genomic_DNA"/>
</dbReference>
<evidence type="ECO:0000256" key="6">
    <source>
        <dbReference type="SAM" id="SignalP"/>
    </source>
</evidence>
<keyword evidence="4" id="KW-0325">Glycoprotein</keyword>
<dbReference type="SMART" id="SM00191">
    <property type="entry name" value="Int_alpha"/>
    <property type="match status" value="5"/>
</dbReference>
<feature type="region of interest" description="Disordered" evidence="5">
    <location>
        <begin position="29"/>
        <end position="48"/>
    </location>
</feature>
<dbReference type="Gene3D" id="2.130.10.130">
    <property type="entry name" value="Integrin alpha, N-terminal"/>
    <property type="match status" value="4"/>
</dbReference>
<keyword evidence="8" id="KW-1185">Reference proteome</keyword>
<protein>
    <submittedName>
        <fullName evidence="7">VCBS repeat-containing protein</fullName>
    </submittedName>
</protein>
<organism evidence="7 8">
    <name type="scientific">Streptomyces yaizuensis</name>
    <dbReference type="NCBI Taxonomy" id="2989713"/>
    <lineage>
        <taxon>Bacteria</taxon>
        <taxon>Bacillati</taxon>
        <taxon>Actinomycetota</taxon>
        <taxon>Actinomycetes</taxon>
        <taxon>Kitasatosporales</taxon>
        <taxon>Streptomycetaceae</taxon>
        <taxon>Streptomyces</taxon>
    </lineage>
</organism>
<sequence length="504" mass="51278">MKSRSAVRGWGLMAAVAVVSSVATPLAGAAPAPAQKPAAPTPAKKPAATVEDYNGDGYQDVAVAGPYGRVGGVAGAGFVTVVYGGKAGPQKARKQLLHQDSPGIVGKAEKNDMFGWTTASADLDRDGYTDLLVGANLEDPDSGPARQNAGAVTVIWGGKSGLKGSSLLFTGSKAENMAGNHLVTGDFDGDGDQDAALTDANPALEVLSGPFRRDGKPAARKTVPAPGSFYALELDAGDVNKDGRTDILAIAAGHVTVPGRIAEIWYGTAKGPAAPKSLIDPRGKITPGHTFDIGDINKDGAEDIVFGRSHTGEDHPRIGGEIVYVPGSAKGPVVTRSVKIDQETPGVPGVSEGGGDEGPGPDHFGAHVSIGDVDGDGYREVAVGVPGEDHRSLGSVGNTIVLRGTASGPTGKGARLLNQDTPGVPDTGERNDSFGSQVKLIDTNGDRRAELFAAATGENRNEGAYWALPGTASGPTGKGSAFFNARQFGVTTPGGAYLGAVFTR</sequence>
<gene>
    <name evidence="7" type="ORF">SYYSPA8_34685</name>
</gene>
<comment type="caution">
    <text evidence="7">The sequence shown here is derived from an EMBL/GenBank/DDBJ whole genome shotgun (WGS) entry which is preliminary data.</text>
</comment>
<dbReference type="PRINTS" id="PR01185">
    <property type="entry name" value="INTEGRINA"/>
</dbReference>
<evidence type="ECO:0000256" key="5">
    <source>
        <dbReference type="SAM" id="MobiDB-lite"/>
    </source>
</evidence>
<reference evidence="7 8" key="1">
    <citation type="submission" date="2022-10" db="EMBL/GenBank/DDBJ databases">
        <title>Draft genome sequence of Streptomyces sp. YSPA8.</title>
        <authorList>
            <person name="Moriuchi R."/>
            <person name="Dohra H."/>
            <person name="Yamamura H."/>
            <person name="Kodani S."/>
        </authorList>
    </citation>
    <scope>NUCLEOTIDE SEQUENCE [LARGE SCALE GENOMIC DNA]</scope>
    <source>
        <strain evidence="7 8">YSPA8</strain>
    </source>
</reference>
<feature type="region of interest" description="Disordered" evidence="5">
    <location>
        <begin position="342"/>
        <end position="366"/>
    </location>
</feature>
<accession>A0ABQ5PAF6</accession>
<dbReference type="PROSITE" id="PS51470">
    <property type="entry name" value="FG_GAP"/>
    <property type="match status" value="2"/>
</dbReference>
<keyword evidence="2" id="KW-0677">Repeat</keyword>
<dbReference type="PANTHER" id="PTHR23221:SF7">
    <property type="entry name" value="PHOSPHATIDYLINOSITOL-GLYCAN-SPECIFIC PHOSPHOLIPASE D"/>
    <property type="match status" value="1"/>
</dbReference>
<keyword evidence="1 6" id="KW-0732">Signal</keyword>
<dbReference type="InterPro" id="IPR000413">
    <property type="entry name" value="Integrin_alpha"/>
</dbReference>
<dbReference type="SUPFAM" id="SSF69318">
    <property type="entry name" value="Integrin alpha N-terminal domain"/>
    <property type="match status" value="1"/>
</dbReference>
<dbReference type="PANTHER" id="PTHR23221">
    <property type="entry name" value="GLYCOSYLPHOSPHATIDYLINOSITOL PHOSPHOLIPASE D"/>
    <property type="match status" value="1"/>
</dbReference>
<evidence type="ECO:0000256" key="3">
    <source>
        <dbReference type="ARBA" id="ARBA00022801"/>
    </source>
</evidence>
<keyword evidence="3" id="KW-0378">Hydrolase</keyword>
<dbReference type="InterPro" id="IPR028994">
    <property type="entry name" value="Integrin_alpha_N"/>
</dbReference>
<dbReference type="InterPro" id="IPR013519">
    <property type="entry name" value="Int_alpha_beta-p"/>
</dbReference>
<dbReference type="RefSeq" id="WP_323451494.1">
    <property type="nucleotide sequence ID" value="NZ_BSBI01000021.1"/>
</dbReference>
<proteinExistence type="predicted"/>
<feature type="chain" id="PRO_5045473984" evidence="6">
    <location>
        <begin position="30"/>
        <end position="504"/>
    </location>
</feature>
<dbReference type="Proteomes" id="UP001291653">
    <property type="component" value="Unassembled WGS sequence"/>
</dbReference>
<dbReference type="InterPro" id="IPR013517">
    <property type="entry name" value="FG-GAP"/>
</dbReference>